<keyword evidence="3" id="KW-1185">Reference proteome</keyword>
<dbReference type="InterPro" id="IPR050312">
    <property type="entry name" value="IolE/XylAMocC-like"/>
</dbReference>
<proteinExistence type="predicted"/>
<dbReference type="InterPro" id="IPR036237">
    <property type="entry name" value="Xyl_isomerase-like_sf"/>
</dbReference>
<protein>
    <submittedName>
        <fullName evidence="2">Sugar phosphate isomerase/epimerase</fullName>
    </submittedName>
</protein>
<dbReference type="Gene3D" id="3.20.20.150">
    <property type="entry name" value="Divalent-metal-dependent TIM barrel enzymes"/>
    <property type="match status" value="1"/>
</dbReference>
<gene>
    <name evidence="2" type="ORF">E1750_17360</name>
</gene>
<sequence length="288" mass="32185">MNLALNTLVYEVGNKGPEESLRSAAKFGFKYIEYAGIRKGNPLTMTAAQKQEVIRIAKGEGLINTQMLLVATKNTASSNRKLFDDTFEYMKACAEFQRDLGGRQLLVCWGGGLYELGTSPEKSWGLMCENVGRFAEYCQKENMLVGIELDPHVYFICNNTYKLAKAIEDINLPNLYPNVDVGHLVITREEPEQLEKLKSRLLHVHLSETESFDHTNSILGTGAVDFKAYVDKLLELGIEENCRKYGEPCVAGIEMGSEASGGFVENPDLWVKESLLYLGKILPELTLK</sequence>
<dbReference type="Pfam" id="PF01261">
    <property type="entry name" value="AP_endonuc_2"/>
    <property type="match status" value="1"/>
</dbReference>
<dbReference type="RefSeq" id="WP_133277981.1">
    <property type="nucleotide sequence ID" value="NZ_CP037933.1"/>
</dbReference>
<dbReference type="OrthoDB" id="9801426at2"/>
<reference evidence="3" key="1">
    <citation type="submission" date="2019-03" db="EMBL/GenBank/DDBJ databases">
        <title>Flavobacterium sp.</title>
        <authorList>
            <person name="Kim H."/>
        </authorList>
    </citation>
    <scope>NUCLEOTIDE SEQUENCE [LARGE SCALE GENOMIC DNA]</scope>
    <source>
        <strain evidence="3">GS13</strain>
    </source>
</reference>
<evidence type="ECO:0000313" key="3">
    <source>
        <dbReference type="Proteomes" id="UP000291124"/>
    </source>
</evidence>
<dbReference type="InterPro" id="IPR013022">
    <property type="entry name" value="Xyl_isomerase-like_TIM-brl"/>
</dbReference>
<keyword evidence="2" id="KW-0413">Isomerase</keyword>
<dbReference type="PANTHER" id="PTHR12110:SF41">
    <property type="entry name" value="INOSOSE DEHYDRATASE"/>
    <property type="match status" value="1"/>
</dbReference>
<evidence type="ECO:0000259" key="1">
    <source>
        <dbReference type="Pfam" id="PF01261"/>
    </source>
</evidence>
<accession>A0A4V1AH67</accession>
<organism evidence="2 3">
    <name type="scientific">Flavobacterium nackdongense</name>
    <dbReference type="NCBI Taxonomy" id="2547394"/>
    <lineage>
        <taxon>Bacteria</taxon>
        <taxon>Pseudomonadati</taxon>
        <taxon>Bacteroidota</taxon>
        <taxon>Flavobacteriia</taxon>
        <taxon>Flavobacteriales</taxon>
        <taxon>Flavobacteriaceae</taxon>
        <taxon>Flavobacterium</taxon>
    </lineage>
</organism>
<dbReference type="PANTHER" id="PTHR12110">
    <property type="entry name" value="HYDROXYPYRUVATE ISOMERASE"/>
    <property type="match status" value="1"/>
</dbReference>
<dbReference type="EMBL" id="CP037933">
    <property type="protein sequence ID" value="QBN20482.1"/>
    <property type="molecule type" value="Genomic_DNA"/>
</dbReference>
<dbReference type="KEGG" id="fnk:E1750_17360"/>
<evidence type="ECO:0000313" key="2">
    <source>
        <dbReference type="EMBL" id="QBN20482.1"/>
    </source>
</evidence>
<dbReference type="AlphaFoldDB" id="A0A4V1AH67"/>
<dbReference type="GO" id="GO:0016853">
    <property type="term" value="F:isomerase activity"/>
    <property type="evidence" value="ECO:0007669"/>
    <property type="project" value="UniProtKB-KW"/>
</dbReference>
<name>A0A4V1AH67_9FLAO</name>
<feature type="domain" description="Xylose isomerase-like TIM barrel" evidence="1">
    <location>
        <begin position="22"/>
        <end position="239"/>
    </location>
</feature>
<dbReference type="SUPFAM" id="SSF51658">
    <property type="entry name" value="Xylose isomerase-like"/>
    <property type="match status" value="1"/>
</dbReference>
<dbReference type="Proteomes" id="UP000291124">
    <property type="component" value="Chromosome"/>
</dbReference>